<reference evidence="1 2" key="1">
    <citation type="journal article" date="2021" name="Plant Biotechnol. J.">
        <title>Multi-omics assisted identification of the key and species-specific regulatory components of drought-tolerant mechanisms in Gossypium stocksii.</title>
        <authorList>
            <person name="Yu D."/>
            <person name="Ke L."/>
            <person name="Zhang D."/>
            <person name="Wu Y."/>
            <person name="Sun Y."/>
            <person name="Mei J."/>
            <person name="Sun J."/>
            <person name="Sun Y."/>
        </authorList>
    </citation>
    <scope>NUCLEOTIDE SEQUENCE [LARGE SCALE GENOMIC DNA]</scope>
    <source>
        <strain evidence="2">cv. E1</strain>
        <tissue evidence="1">Leaf</tissue>
    </source>
</reference>
<dbReference type="AlphaFoldDB" id="A0A9D3ZND9"/>
<dbReference type="OrthoDB" id="988434at2759"/>
<comment type="caution">
    <text evidence="1">The sequence shown here is derived from an EMBL/GenBank/DDBJ whole genome shotgun (WGS) entry which is preliminary data.</text>
</comment>
<organism evidence="1 2">
    <name type="scientific">Gossypium stocksii</name>
    <dbReference type="NCBI Taxonomy" id="47602"/>
    <lineage>
        <taxon>Eukaryota</taxon>
        <taxon>Viridiplantae</taxon>
        <taxon>Streptophyta</taxon>
        <taxon>Embryophyta</taxon>
        <taxon>Tracheophyta</taxon>
        <taxon>Spermatophyta</taxon>
        <taxon>Magnoliopsida</taxon>
        <taxon>eudicotyledons</taxon>
        <taxon>Gunneridae</taxon>
        <taxon>Pentapetalae</taxon>
        <taxon>rosids</taxon>
        <taxon>malvids</taxon>
        <taxon>Malvales</taxon>
        <taxon>Malvaceae</taxon>
        <taxon>Malvoideae</taxon>
        <taxon>Gossypium</taxon>
    </lineage>
</organism>
<protein>
    <submittedName>
        <fullName evidence="1">Uncharacterized protein</fullName>
    </submittedName>
</protein>
<accession>A0A9D3ZND9</accession>
<proteinExistence type="predicted"/>
<dbReference type="Proteomes" id="UP000828251">
    <property type="component" value="Unassembled WGS sequence"/>
</dbReference>
<name>A0A9D3ZND9_9ROSI</name>
<dbReference type="EMBL" id="JAIQCV010000011">
    <property type="protein sequence ID" value="KAH1048170.1"/>
    <property type="molecule type" value="Genomic_DNA"/>
</dbReference>
<evidence type="ECO:0000313" key="1">
    <source>
        <dbReference type="EMBL" id="KAH1048170.1"/>
    </source>
</evidence>
<sequence>MDFPFVREYSRPAKHILNIFKIEVFDGDKFKRWQKSIFSILDMHEVAFTLTEFKPTNSF</sequence>
<evidence type="ECO:0000313" key="2">
    <source>
        <dbReference type="Proteomes" id="UP000828251"/>
    </source>
</evidence>
<gene>
    <name evidence="1" type="ORF">J1N35_038954</name>
</gene>
<keyword evidence="2" id="KW-1185">Reference proteome</keyword>